<dbReference type="InterPro" id="IPR016040">
    <property type="entry name" value="NAD(P)-bd_dom"/>
</dbReference>
<dbReference type="Proteomes" id="UP000095767">
    <property type="component" value="Unassembled WGS sequence"/>
</dbReference>
<accession>A0A1E5VEC1</accession>
<dbReference type="SUPFAM" id="SSF51735">
    <property type="entry name" value="NAD(P)-binding Rossmann-fold domains"/>
    <property type="match status" value="1"/>
</dbReference>
<evidence type="ECO:0000313" key="2">
    <source>
        <dbReference type="EMBL" id="OEL23480.1"/>
    </source>
</evidence>
<organism evidence="2 3">
    <name type="scientific">Dichanthelium oligosanthes</name>
    <dbReference type="NCBI Taxonomy" id="888268"/>
    <lineage>
        <taxon>Eukaryota</taxon>
        <taxon>Viridiplantae</taxon>
        <taxon>Streptophyta</taxon>
        <taxon>Embryophyta</taxon>
        <taxon>Tracheophyta</taxon>
        <taxon>Spermatophyta</taxon>
        <taxon>Magnoliopsida</taxon>
        <taxon>Liliopsida</taxon>
        <taxon>Poales</taxon>
        <taxon>Poaceae</taxon>
        <taxon>PACMAD clade</taxon>
        <taxon>Panicoideae</taxon>
        <taxon>Panicodae</taxon>
        <taxon>Paniceae</taxon>
        <taxon>Dichantheliinae</taxon>
        <taxon>Dichanthelium</taxon>
    </lineage>
</organism>
<dbReference type="PANTHER" id="PTHR43000">
    <property type="entry name" value="DTDP-D-GLUCOSE 4,6-DEHYDRATASE-RELATED"/>
    <property type="match status" value="1"/>
</dbReference>
<evidence type="ECO:0000313" key="3">
    <source>
        <dbReference type="Proteomes" id="UP000095767"/>
    </source>
</evidence>
<dbReference type="AlphaFoldDB" id="A0A1E5VEC1"/>
<dbReference type="Pfam" id="PF16363">
    <property type="entry name" value="GDP_Man_Dehyd"/>
    <property type="match status" value="1"/>
</dbReference>
<dbReference type="OrthoDB" id="16464at2759"/>
<name>A0A1E5VEC1_9POAL</name>
<dbReference type="EMBL" id="LWDX02042400">
    <property type="protein sequence ID" value="OEL23480.1"/>
    <property type="molecule type" value="Genomic_DNA"/>
</dbReference>
<dbReference type="STRING" id="888268.A0A1E5VEC1"/>
<protein>
    <recommendedName>
        <fullName evidence="1">NAD(P)-binding domain-containing protein</fullName>
    </recommendedName>
</protein>
<comment type="caution">
    <text evidence="2">The sequence shown here is derived from an EMBL/GenBank/DDBJ whole genome shotgun (WGS) entry which is preliminary data.</text>
</comment>
<dbReference type="Gene3D" id="3.40.50.720">
    <property type="entry name" value="NAD(P)-binding Rossmann-like Domain"/>
    <property type="match status" value="1"/>
</dbReference>
<dbReference type="InterPro" id="IPR036291">
    <property type="entry name" value="NAD(P)-bd_dom_sf"/>
</dbReference>
<gene>
    <name evidence="2" type="ORF">BAE44_0015502</name>
</gene>
<sequence length="75" mass="8731">MFIHVSTDEVYREMDEHAVIGNHEVSQLLSMNPYTATKAEEEMHVMAYGRSYGLLVITTRENNVYDRESFRRSSS</sequence>
<keyword evidence="3" id="KW-1185">Reference proteome</keyword>
<evidence type="ECO:0000259" key="1">
    <source>
        <dbReference type="Pfam" id="PF16363"/>
    </source>
</evidence>
<feature type="domain" description="NAD(P)-binding" evidence="1">
    <location>
        <begin position="2"/>
        <end position="72"/>
    </location>
</feature>
<proteinExistence type="predicted"/>
<reference evidence="2 3" key="1">
    <citation type="submission" date="2016-09" db="EMBL/GenBank/DDBJ databases">
        <title>The draft genome of Dichanthelium oligosanthes: A C3 panicoid grass species.</title>
        <authorList>
            <person name="Studer A.J."/>
            <person name="Schnable J.C."/>
            <person name="Brutnell T.P."/>
        </authorList>
    </citation>
    <scope>NUCLEOTIDE SEQUENCE [LARGE SCALE GENOMIC DNA]</scope>
    <source>
        <strain evidence="3">cv. Kellogg 1175</strain>
        <tissue evidence="2">Leaf</tissue>
    </source>
</reference>